<dbReference type="EMBL" id="NDHI03003375">
    <property type="protein sequence ID" value="PNJ74495.1"/>
    <property type="molecule type" value="Genomic_DNA"/>
</dbReference>
<evidence type="ECO:0000313" key="5">
    <source>
        <dbReference type="EMBL" id="PNJ74496.1"/>
    </source>
</evidence>
<dbReference type="AlphaFoldDB" id="A0A2J8WXJ1"/>
<dbReference type="EMBL" id="NDHI03003375">
    <property type="protein sequence ID" value="PNJ74494.1"/>
    <property type="molecule type" value="Genomic_DNA"/>
</dbReference>
<feature type="region of interest" description="Disordered" evidence="1">
    <location>
        <begin position="27"/>
        <end position="142"/>
    </location>
</feature>
<evidence type="ECO:0000313" key="4">
    <source>
        <dbReference type="EMBL" id="PNJ74495.1"/>
    </source>
</evidence>
<protein>
    <submittedName>
        <fullName evidence="2">LINC00694 isoform 1</fullName>
    </submittedName>
    <submittedName>
        <fullName evidence="3">LINC00694 isoform 2</fullName>
    </submittedName>
    <submittedName>
        <fullName evidence="4">LINC00694 isoform 3</fullName>
    </submittedName>
    <submittedName>
        <fullName evidence="5">LINC00694 isoform 4</fullName>
    </submittedName>
</protein>
<proteinExistence type="predicted"/>
<evidence type="ECO:0000313" key="3">
    <source>
        <dbReference type="EMBL" id="PNJ74494.1"/>
    </source>
</evidence>
<accession>A0A2J8WXJ1</accession>
<evidence type="ECO:0000313" key="2">
    <source>
        <dbReference type="EMBL" id="PNJ74493.1"/>
    </source>
</evidence>
<organism evidence="4">
    <name type="scientific">Pongo abelii</name>
    <name type="common">Sumatran orangutan</name>
    <name type="synonym">Pongo pygmaeus abelii</name>
    <dbReference type="NCBI Taxonomy" id="9601"/>
    <lineage>
        <taxon>Eukaryota</taxon>
        <taxon>Metazoa</taxon>
        <taxon>Chordata</taxon>
        <taxon>Craniata</taxon>
        <taxon>Vertebrata</taxon>
        <taxon>Euteleostomi</taxon>
        <taxon>Mammalia</taxon>
        <taxon>Eutheria</taxon>
        <taxon>Euarchontoglires</taxon>
        <taxon>Primates</taxon>
        <taxon>Haplorrhini</taxon>
        <taxon>Catarrhini</taxon>
        <taxon>Hominidae</taxon>
        <taxon>Pongo</taxon>
    </lineage>
</organism>
<dbReference type="EMBL" id="NDHI03003375">
    <property type="protein sequence ID" value="PNJ74496.1"/>
    <property type="molecule type" value="Genomic_DNA"/>
</dbReference>
<sequence length="165" mass="17214">MSRGQFGQGQEPLDMFFWVNEISGEITYPPQKADAPAVSPERPQEKPPSQPRSVQGAPCSPQGPPAQRPALAPPSKASLKDTGSRNPCPSAPTWGQAKAGGVRSPPPFSAIPVTISSPGVTPPILGPLGPGPQPPVSTSPLSPSAPWAFTCKLKNVLTGNNWFSF</sequence>
<comment type="caution">
    <text evidence="4">The sequence shown here is derived from an EMBL/GenBank/DDBJ whole genome shotgun (WGS) entry which is preliminary data.</text>
</comment>
<gene>
    <name evidence="4" type="ORF">CR201_G0006294</name>
</gene>
<name>A0A2J8WXJ1_PONAB</name>
<evidence type="ECO:0000256" key="1">
    <source>
        <dbReference type="SAM" id="MobiDB-lite"/>
    </source>
</evidence>
<dbReference type="EMBL" id="NDHI03003375">
    <property type="protein sequence ID" value="PNJ74493.1"/>
    <property type="molecule type" value="Genomic_DNA"/>
</dbReference>
<feature type="compositionally biased region" description="Pro residues" evidence="1">
    <location>
        <begin position="120"/>
        <end position="137"/>
    </location>
</feature>
<reference evidence="4" key="1">
    <citation type="submission" date="2017-12" db="EMBL/GenBank/DDBJ databases">
        <title>High-resolution comparative analysis of great ape genomes.</title>
        <authorList>
            <person name="Pollen A."/>
            <person name="Hastie A."/>
            <person name="Hormozdiari F."/>
            <person name="Dougherty M."/>
            <person name="Liu R."/>
            <person name="Chaisson M."/>
            <person name="Hoppe E."/>
            <person name="Hill C."/>
            <person name="Pang A."/>
            <person name="Hillier L."/>
            <person name="Baker C."/>
            <person name="Armstrong J."/>
            <person name="Shendure J."/>
            <person name="Paten B."/>
            <person name="Wilson R."/>
            <person name="Chao H."/>
            <person name="Schneider V."/>
            <person name="Ventura M."/>
            <person name="Kronenberg Z."/>
            <person name="Murali S."/>
            <person name="Gordon D."/>
            <person name="Cantsilieris S."/>
            <person name="Munson K."/>
            <person name="Nelson B."/>
            <person name="Raja A."/>
            <person name="Underwood J."/>
            <person name="Diekhans M."/>
            <person name="Fiddes I."/>
            <person name="Haussler D."/>
            <person name="Eichler E."/>
        </authorList>
    </citation>
    <scope>NUCLEOTIDE SEQUENCE [LARGE SCALE GENOMIC DNA]</scope>
    <source>
        <strain evidence="4">Susie</strain>
    </source>
</reference>